<keyword evidence="1" id="KW-1133">Transmembrane helix</keyword>
<evidence type="ECO:0000256" key="1">
    <source>
        <dbReference type="SAM" id="Phobius"/>
    </source>
</evidence>
<dbReference type="Pfam" id="PF00487">
    <property type="entry name" value="FA_desaturase"/>
    <property type="match status" value="1"/>
</dbReference>
<accession>A0ABQ9EZ89</accession>
<gene>
    <name evidence="3" type="ORF">KUTeg_013497</name>
</gene>
<keyword evidence="1" id="KW-0472">Membrane</keyword>
<protein>
    <recommendedName>
        <fullName evidence="2">Fatty acid desaturase domain-containing protein</fullName>
    </recommendedName>
</protein>
<evidence type="ECO:0000259" key="2">
    <source>
        <dbReference type="Pfam" id="PF00487"/>
    </source>
</evidence>
<proteinExistence type="predicted"/>
<sequence>MLKGDNHVCIMCSYSSSSVKYPQIKKLMGSDPMMKYKVMLIVSIQLIVAACVSSASWWTVFLLAYCLSGTLNHSLMLAIHEISHNLAFGHSRPMLNRILGFIANLPIGVPMSISFKKYHLDHHRYQGDEKMDVDIPAPFEANFFTNTFLKLIWVVLQPCLYTLRPLFINPKPLLFLDIVNLILSFTFNYLVFYFFGVKSLCYLVVGSFLGTGLHPMSGHFISEHYMFVKGQETYSYYGPLNLLTFNVGYHNEHHDFPSIPGSRLPETIGEKR</sequence>
<comment type="caution">
    <text evidence="3">The sequence shown here is derived from an EMBL/GenBank/DDBJ whole genome shotgun (WGS) entry which is preliminary data.</text>
</comment>
<dbReference type="PANTHER" id="PTHR12879:SF8">
    <property type="entry name" value="SPHINGOLIPID DELTA(4)-DESATURASE DES1"/>
    <property type="match status" value="1"/>
</dbReference>
<dbReference type="PANTHER" id="PTHR12879">
    <property type="entry name" value="SPHINGOLIPID DELTA 4 DESATURASE/C-4 HYDROXYLASE PROTEIN DES2"/>
    <property type="match status" value="1"/>
</dbReference>
<reference evidence="3 4" key="1">
    <citation type="submission" date="2022-12" db="EMBL/GenBank/DDBJ databases">
        <title>Chromosome-level genome of Tegillarca granosa.</title>
        <authorList>
            <person name="Kim J."/>
        </authorList>
    </citation>
    <scope>NUCLEOTIDE SEQUENCE [LARGE SCALE GENOMIC DNA]</scope>
    <source>
        <strain evidence="3">Teg-2019</strain>
        <tissue evidence="3">Adductor muscle</tissue>
    </source>
</reference>
<evidence type="ECO:0000313" key="3">
    <source>
        <dbReference type="EMBL" id="KAJ8308623.1"/>
    </source>
</evidence>
<feature type="transmembrane region" description="Helical" evidence="1">
    <location>
        <begin position="173"/>
        <end position="196"/>
    </location>
</feature>
<name>A0ABQ9EZ89_TEGGR</name>
<keyword evidence="1" id="KW-0812">Transmembrane</keyword>
<feature type="domain" description="Fatty acid desaturase" evidence="2">
    <location>
        <begin position="56"/>
        <end position="266"/>
    </location>
</feature>
<dbReference type="InterPro" id="IPR005804">
    <property type="entry name" value="FA_desaturase_dom"/>
</dbReference>
<dbReference type="Proteomes" id="UP001217089">
    <property type="component" value="Unassembled WGS sequence"/>
</dbReference>
<feature type="transmembrane region" description="Helical" evidence="1">
    <location>
        <begin position="94"/>
        <end position="115"/>
    </location>
</feature>
<dbReference type="EMBL" id="JARBDR010000657">
    <property type="protein sequence ID" value="KAJ8308623.1"/>
    <property type="molecule type" value="Genomic_DNA"/>
</dbReference>
<keyword evidence="4" id="KW-1185">Reference proteome</keyword>
<feature type="transmembrane region" description="Helical" evidence="1">
    <location>
        <begin position="36"/>
        <end position="56"/>
    </location>
</feature>
<evidence type="ECO:0000313" key="4">
    <source>
        <dbReference type="Proteomes" id="UP001217089"/>
    </source>
</evidence>
<organism evidence="3 4">
    <name type="scientific">Tegillarca granosa</name>
    <name type="common">Malaysian cockle</name>
    <name type="synonym">Anadara granosa</name>
    <dbReference type="NCBI Taxonomy" id="220873"/>
    <lineage>
        <taxon>Eukaryota</taxon>
        <taxon>Metazoa</taxon>
        <taxon>Spiralia</taxon>
        <taxon>Lophotrochozoa</taxon>
        <taxon>Mollusca</taxon>
        <taxon>Bivalvia</taxon>
        <taxon>Autobranchia</taxon>
        <taxon>Pteriomorphia</taxon>
        <taxon>Arcoida</taxon>
        <taxon>Arcoidea</taxon>
        <taxon>Arcidae</taxon>
        <taxon>Tegillarca</taxon>
    </lineage>
</organism>
<feature type="transmembrane region" description="Helical" evidence="1">
    <location>
        <begin position="202"/>
        <end position="221"/>
    </location>
</feature>